<dbReference type="PANTHER" id="PTHR33217:SF5">
    <property type="entry name" value="MUTATOR FAMILY TRANSPOSASE"/>
    <property type="match status" value="1"/>
</dbReference>
<dbReference type="PATRIC" id="fig|1218565.3.peg.4549"/>
<gene>
    <name evidence="7" type="ORF">LEP1GSC194_3883</name>
</gene>
<organism evidence="7 8">
    <name type="scientific">Leptospira alstonii serovar Sichuan str. 79601</name>
    <dbReference type="NCBI Taxonomy" id="1218565"/>
    <lineage>
        <taxon>Bacteria</taxon>
        <taxon>Pseudomonadati</taxon>
        <taxon>Spirochaetota</taxon>
        <taxon>Spirochaetia</taxon>
        <taxon>Leptospirales</taxon>
        <taxon>Leptospiraceae</taxon>
        <taxon>Leptospira</taxon>
    </lineage>
</organism>
<dbReference type="GO" id="GO:0006313">
    <property type="term" value="P:DNA transposition"/>
    <property type="evidence" value="ECO:0007669"/>
    <property type="project" value="UniProtKB-UniRule"/>
</dbReference>
<keyword evidence="3 6" id="KW-0815">Transposition</keyword>
<dbReference type="AlphaFoldDB" id="M6CFN1"/>
<evidence type="ECO:0000313" key="7">
    <source>
        <dbReference type="EMBL" id="EMJ90549.1"/>
    </source>
</evidence>
<dbReference type="EMBL" id="ANIK01000123">
    <property type="protein sequence ID" value="EMJ90549.1"/>
    <property type="molecule type" value="Genomic_DNA"/>
</dbReference>
<evidence type="ECO:0000256" key="2">
    <source>
        <dbReference type="ARBA" id="ARBA00010961"/>
    </source>
</evidence>
<dbReference type="Proteomes" id="UP000011988">
    <property type="component" value="Unassembled WGS sequence"/>
</dbReference>
<reference evidence="7 8" key="1">
    <citation type="submission" date="2013-01" db="EMBL/GenBank/DDBJ databases">
        <authorList>
            <person name="Harkins D.M."/>
            <person name="Durkin A.S."/>
            <person name="Brinkac L.M."/>
            <person name="Haft D.H."/>
            <person name="Selengut J.D."/>
            <person name="Sanka R."/>
            <person name="DePew J."/>
            <person name="Purushe J."/>
            <person name="Galloway R.L."/>
            <person name="Vinetz J.M."/>
            <person name="Sutton G.G."/>
            <person name="Nierman W.C."/>
            <person name="Fouts D.E."/>
        </authorList>
    </citation>
    <scope>NUCLEOTIDE SEQUENCE [LARGE SCALE GENOMIC DNA]</scope>
    <source>
        <strain evidence="7 8">79601</strain>
    </source>
</reference>
<dbReference type="InterPro" id="IPR001207">
    <property type="entry name" value="Transposase_mutator"/>
</dbReference>
<name>M6CFN1_9LEPT</name>
<comment type="function">
    <text evidence="1 6">Required for the transposition of the insertion element.</text>
</comment>
<dbReference type="Pfam" id="PF00872">
    <property type="entry name" value="Transposase_mut"/>
    <property type="match status" value="1"/>
</dbReference>
<keyword evidence="5 6" id="KW-0233">DNA recombination</keyword>
<comment type="caution">
    <text evidence="7">The sequence shown here is derived from an EMBL/GenBank/DDBJ whole genome shotgun (WGS) entry which is preliminary data.</text>
</comment>
<dbReference type="PANTHER" id="PTHR33217">
    <property type="entry name" value="TRANSPOSASE FOR INSERTION SEQUENCE ELEMENT IS1081"/>
    <property type="match status" value="1"/>
</dbReference>
<sequence>MNKAFYLALGINLQGTKEILGTMAKKWLYDFSAKWDSQYPMIGKPRRGNWESVIPFLAYPPNFRKAIYTTNAIESMNIRSFQLGR</sequence>
<keyword evidence="6" id="KW-0814">Transposable element</keyword>
<comment type="similarity">
    <text evidence="2 6">Belongs to the transposase mutator family.</text>
</comment>
<keyword evidence="4 6" id="KW-0238">DNA-binding</keyword>
<accession>M6CFN1</accession>
<evidence type="ECO:0000256" key="4">
    <source>
        <dbReference type="ARBA" id="ARBA00023125"/>
    </source>
</evidence>
<dbReference type="GO" id="GO:0003677">
    <property type="term" value="F:DNA binding"/>
    <property type="evidence" value="ECO:0007669"/>
    <property type="project" value="UniProtKB-UniRule"/>
</dbReference>
<proteinExistence type="inferred from homology"/>
<evidence type="ECO:0000256" key="6">
    <source>
        <dbReference type="RuleBase" id="RU365089"/>
    </source>
</evidence>
<protein>
    <recommendedName>
        <fullName evidence="6">Mutator family transposase</fullName>
    </recommendedName>
</protein>
<evidence type="ECO:0000256" key="3">
    <source>
        <dbReference type="ARBA" id="ARBA00022578"/>
    </source>
</evidence>
<evidence type="ECO:0000313" key="8">
    <source>
        <dbReference type="Proteomes" id="UP000011988"/>
    </source>
</evidence>
<dbReference type="GO" id="GO:0004803">
    <property type="term" value="F:transposase activity"/>
    <property type="evidence" value="ECO:0007669"/>
    <property type="project" value="UniProtKB-UniRule"/>
</dbReference>
<evidence type="ECO:0000256" key="5">
    <source>
        <dbReference type="ARBA" id="ARBA00023172"/>
    </source>
</evidence>
<evidence type="ECO:0000256" key="1">
    <source>
        <dbReference type="ARBA" id="ARBA00002190"/>
    </source>
</evidence>